<comment type="caution">
    <text evidence="1">The sequence shown here is derived from an EMBL/GenBank/DDBJ whole genome shotgun (WGS) entry which is preliminary data.</text>
</comment>
<keyword evidence="2" id="KW-1185">Reference proteome</keyword>
<dbReference type="Proteomes" id="UP000567067">
    <property type="component" value="Unassembled WGS sequence"/>
</dbReference>
<proteinExistence type="predicted"/>
<dbReference type="EMBL" id="JACJIP010000020">
    <property type="protein sequence ID" value="MBA9086629.1"/>
    <property type="molecule type" value="Genomic_DNA"/>
</dbReference>
<reference evidence="1 2" key="1">
    <citation type="submission" date="2020-08" db="EMBL/GenBank/DDBJ databases">
        <title>Genomic Encyclopedia of Type Strains, Phase III (KMG-III): the genomes of soil and plant-associated and newly described type strains.</title>
        <authorList>
            <person name="Whitman W."/>
        </authorList>
    </citation>
    <scope>NUCLEOTIDE SEQUENCE [LARGE SCALE GENOMIC DNA]</scope>
    <source>
        <strain evidence="1 2">CECT 8693</strain>
    </source>
</reference>
<dbReference type="AlphaFoldDB" id="A0A7W3XSJ7"/>
<gene>
    <name evidence="1" type="ORF">FHR92_003109</name>
</gene>
<protein>
    <submittedName>
        <fullName evidence="1">Uncharacterized protein</fullName>
    </submittedName>
</protein>
<name>A0A7W3XSJ7_9BACL</name>
<evidence type="ECO:0000313" key="1">
    <source>
        <dbReference type="EMBL" id="MBA9086629.1"/>
    </source>
</evidence>
<evidence type="ECO:0000313" key="2">
    <source>
        <dbReference type="Proteomes" id="UP000567067"/>
    </source>
</evidence>
<sequence length="37" mass="4169">MIPTRPNFKKDGKGLVRFVNVLKQSEQKRVIATVAAK</sequence>
<organism evidence="1 2">
    <name type="scientific">Fontibacillus solani</name>
    <dbReference type="NCBI Taxonomy" id="1572857"/>
    <lineage>
        <taxon>Bacteria</taxon>
        <taxon>Bacillati</taxon>
        <taxon>Bacillota</taxon>
        <taxon>Bacilli</taxon>
        <taxon>Bacillales</taxon>
        <taxon>Paenibacillaceae</taxon>
        <taxon>Fontibacillus</taxon>
    </lineage>
</organism>
<accession>A0A7W3XSJ7</accession>